<sequence>MSNVKALQRAAIIATFLAAAFISASQVVPPGFAATCWLVALAACVVALFAALRSRRASRSRDKAN</sequence>
<keyword evidence="1" id="KW-0812">Transmembrane</keyword>
<dbReference type="RefSeq" id="WP_382390153.1">
    <property type="nucleotide sequence ID" value="NZ_JBHTCQ010000001.1"/>
</dbReference>
<keyword evidence="3" id="KW-1185">Reference proteome</keyword>
<evidence type="ECO:0000313" key="3">
    <source>
        <dbReference type="Proteomes" id="UP001596455"/>
    </source>
</evidence>
<keyword evidence="1" id="KW-0472">Membrane</keyword>
<reference evidence="3" key="1">
    <citation type="journal article" date="2019" name="Int. J. Syst. Evol. Microbiol.">
        <title>The Global Catalogue of Microorganisms (GCM) 10K type strain sequencing project: providing services to taxonomists for standard genome sequencing and annotation.</title>
        <authorList>
            <consortium name="The Broad Institute Genomics Platform"/>
            <consortium name="The Broad Institute Genome Sequencing Center for Infectious Disease"/>
            <person name="Wu L."/>
            <person name="Ma J."/>
        </authorList>
    </citation>
    <scope>NUCLEOTIDE SEQUENCE [LARGE SCALE GENOMIC DNA]</scope>
    <source>
        <strain evidence="3">JCM 1490</strain>
    </source>
</reference>
<evidence type="ECO:0000256" key="1">
    <source>
        <dbReference type="SAM" id="Phobius"/>
    </source>
</evidence>
<name>A0ABW2Q836_9MICO</name>
<comment type="caution">
    <text evidence="2">The sequence shown here is derived from an EMBL/GenBank/DDBJ whole genome shotgun (WGS) entry which is preliminary data.</text>
</comment>
<feature type="transmembrane region" description="Helical" evidence="1">
    <location>
        <begin position="34"/>
        <end position="52"/>
    </location>
</feature>
<gene>
    <name evidence="2" type="ORF">ACFQQL_00500</name>
</gene>
<dbReference type="EMBL" id="JBHTCQ010000001">
    <property type="protein sequence ID" value="MFC7403568.1"/>
    <property type="molecule type" value="Genomic_DNA"/>
</dbReference>
<dbReference type="Proteomes" id="UP001596455">
    <property type="component" value="Unassembled WGS sequence"/>
</dbReference>
<keyword evidence="1" id="KW-1133">Transmembrane helix</keyword>
<evidence type="ECO:0000313" key="2">
    <source>
        <dbReference type="EMBL" id="MFC7403568.1"/>
    </source>
</evidence>
<proteinExistence type="predicted"/>
<organism evidence="2 3">
    <name type="scientific">Georgenia alba</name>
    <dbReference type="NCBI Taxonomy" id="2233858"/>
    <lineage>
        <taxon>Bacteria</taxon>
        <taxon>Bacillati</taxon>
        <taxon>Actinomycetota</taxon>
        <taxon>Actinomycetes</taxon>
        <taxon>Micrococcales</taxon>
        <taxon>Bogoriellaceae</taxon>
        <taxon>Georgenia</taxon>
    </lineage>
</organism>
<protein>
    <submittedName>
        <fullName evidence="2">Uncharacterized protein</fullName>
    </submittedName>
</protein>
<accession>A0ABW2Q836</accession>